<evidence type="ECO:0000256" key="1">
    <source>
        <dbReference type="SAM" id="Phobius"/>
    </source>
</evidence>
<keyword evidence="1" id="KW-0812">Transmembrane</keyword>
<feature type="transmembrane region" description="Helical" evidence="1">
    <location>
        <begin position="322"/>
        <end position="342"/>
    </location>
</feature>
<organism evidence="2 3">
    <name type="scientific">Candidatus Kuenenbacteria bacterium CG08_land_8_20_14_0_20_37_23</name>
    <dbReference type="NCBI Taxonomy" id="1974617"/>
    <lineage>
        <taxon>Bacteria</taxon>
        <taxon>Candidatus Kueneniibacteriota</taxon>
    </lineage>
</organism>
<keyword evidence="1" id="KW-0472">Membrane</keyword>
<name>A0A2M6XSK3_9BACT</name>
<dbReference type="AlphaFoldDB" id="A0A2M6XSK3"/>
<feature type="transmembrane region" description="Helical" evidence="1">
    <location>
        <begin position="349"/>
        <end position="369"/>
    </location>
</feature>
<keyword evidence="1" id="KW-1133">Transmembrane helix</keyword>
<gene>
    <name evidence="2" type="ORF">COT27_02325</name>
</gene>
<proteinExistence type="predicted"/>
<dbReference type="EMBL" id="PEXX01000040">
    <property type="protein sequence ID" value="PIU10581.1"/>
    <property type="molecule type" value="Genomic_DNA"/>
</dbReference>
<feature type="transmembrane region" description="Helical" evidence="1">
    <location>
        <begin position="217"/>
        <end position="240"/>
    </location>
</feature>
<protein>
    <recommendedName>
        <fullName evidence="4">Glycosyltransferase RgtA/B/C/D-like domain-containing protein</fullName>
    </recommendedName>
</protein>
<feature type="transmembrane region" description="Helical" evidence="1">
    <location>
        <begin position="182"/>
        <end position="205"/>
    </location>
</feature>
<sequence>MFTLKVFLENHRSFFQRIFFLFCLMVFLCYLYFSSSFIYPFSIEFGEGLVVYLSQQFADSFSFHALYSPLAVEPYVANPYPPLYFIISAPFVRLINFSPFIIVRLISILFLIGAALVIYCILDIINVNKSLSIAGALLFLLSSNISSWGHLARVDIMALFFSLLSFFYLLRQKNHFCLTFALLAIFTKPTFLSVWLICFFSLIFLERLNMRKILQIALVNLGIGLFMFIGLDIITGGSFVENVISANLLRYSFESVFNNFLFFIITWPGILFIFLLFFIFFFYSDWKSYLRIANHKIIFWYFILSLVLNLILSGKAGSSYNFLLEPHAIFLLLVMSLLLFVWQKRKSSSLLFWGTLVFVAASVVVSLFYGSILTWQLIRATPYNSTVFVDSIGLEAILTSRQGDYLSDNPDFAFLAKSGQRFFMVDSFLFSTLAKIGKWDSKPIIAKIADKEFKAILLDNTEIEDKINDPFYERLPQEVLLEIKENYKLHLTMANKFFYLPN</sequence>
<feature type="transmembrane region" description="Helical" evidence="1">
    <location>
        <begin position="154"/>
        <end position="170"/>
    </location>
</feature>
<feature type="transmembrane region" description="Helical" evidence="1">
    <location>
        <begin position="260"/>
        <end position="286"/>
    </location>
</feature>
<feature type="transmembrane region" description="Helical" evidence="1">
    <location>
        <begin position="298"/>
        <end position="316"/>
    </location>
</feature>
<feature type="transmembrane region" description="Helical" evidence="1">
    <location>
        <begin position="101"/>
        <end position="125"/>
    </location>
</feature>
<comment type="caution">
    <text evidence="2">The sequence shown here is derived from an EMBL/GenBank/DDBJ whole genome shotgun (WGS) entry which is preliminary data.</text>
</comment>
<reference evidence="3" key="1">
    <citation type="submission" date="2017-09" db="EMBL/GenBank/DDBJ databases">
        <title>Depth-based differentiation of microbial function through sediment-hosted aquifers and enrichment of novel symbionts in the deep terrestrial subsurface.</title>
        <authorList>
            <person name="Probst A.J."/>
            <person name="Ladd B."/>
            <person name="Jarett J.K."/>
            <person name="Geller-Mcgrath D.E."/>
            <person name="Sieber C.M.K."/>
            <person name="Emerson J.B."/>
            <person name="Anantharaman K."/>
            <person name="Thomas B.C."/>
            <person name="Malmstrom R."/>
            <person name="Stieglmeier M."/>
            <person name="Klingl A."/>
            <person name="Woyke T."/>
            <person name="Ryan C.M."/>
            <person name="Banfield J.F."/>
        </authorList>
    </citation>
    <scope>NUCLEOTIDE SEQUENCE [LARGE SCALE GENOMIC DNA]</scope>
</reference>
<accession>A0A2M6XSK3</accession>
<evidence type="ECO:0008006" key="4">
    <source>
        <dbReference type="Google" id="ProtNLM"/>
    </source>
</evidence>
<evidence type="ECO:0000313" key="3">
    <source>
        <dbReference type="Proteomes" id="UP000230586"/>
    </source>
</evidence>
<feature type="transmembrane region" description="Helical" evidence="1">
    <location>
        <begin position="14"/>
        <end position="33"/>
    </location>
</feature>
<dbReference type="Proteomes" id="UP000230586">
    <property type="component" value="Unassembled WGS sequence"/>
</dbReference>
<evidence type="ECO:0000313" key="2">
    <source>
        <dbReference type="EMBL" id="PIU10581.1"/>
    </source>
</evidence>